<accession>A0AAN9QFA3</accession>
<dbReference type="Proteomes" id="UP001374584">
    <property type="component" value="Unassembled WGS sequence"/>
</dbReference>
<keyword evidence="4" id="KW-1185">Reference proteome</keyword>
<evidence type="ECO:0000313" key="3">
    <source>
        <dbReference type="EMBL" id="KAK7333109.1"/>
    </source>
</evidence>
<dbReference type="PANTHER" id="PTHR37722">
    <property type="entry name" value="OS01G0167700 PROTEIN"/>
    <property type="match status" value="1"/>
</dbReference>
<organism evidence="3 4">
    <name type="scientific">Phaseolus coccineus</name>
    <name type="common">Scarlet runner bean</name>
    <name type="synonym">Phaseolus multiflorus</name>
    <dbReference type="NCBI Taxonomy" id="3886"/>
    <lineage>
        <taxon>Eukaryota</taxon>
        <taxon>Viridiplantae</taxon>
        <taxon>Streptophyta</taxon>
        <taxon>Embryophyta</taxon>
        <taxon>Tracheophyta</taxon>
        <taxon>Spermatophyta</taxon>
        <taxon>Magnoliopsida</taxon>
        <taxon>eudicotyledons</taxon>
        <taxon>Gunneridae</taxon>
        <taxon>Pentapetalae</taxon>
        <taxon>rosids</taxon>
        <taxon>fabids</taxon>
        <taxon>Fabales</taxon>
        <taxon>Fabaceae</taxon>
        <taxon>Papilionoideae</taxon>
        <taxon>50 kb inversion clade</taxon>
        <taxon>NPAAA clade</taxon>
        <taxon>indigoferoid/millettioid clade</taxon>
        <taxon>Phaseoleae</taxon>
        <taxon>Phaseolus</taxon>
    </lineage>
</organism>
<feature type="region of interest" description="Disordered" evidence="2">
    <location>
        <begin position="689"/>
        <end position="721"/>
    </location>
</feature>
<protein>
    <submittedName>
        <fullName evidence="3">Uncharacterized protein</fullName>
    </submittedName>
</protein>
<feature type="compositionally biased region" description="Basic residues" evidence="2">
    <location>
        <begin position="477"/>
        <end position="492"/>
    </location>
</feature>
<proteinExistence type="predicted"/>
<dbReference type="PANTHER" id="PTHR37722:SF2">
    <property type="entry name" value="OS01G0167700 PROTEIN"/>
    <property type="match status" value="1"/>
</dbReference>
<evidence type="ECO:0000256" key="1">
    <source>
        <dbReference type="SAM" id="Coils"/>
    </source>
</evidence>
<name>A0AAN9QFA3_PHACN</name>
<feature type="coiled-coil region" evidence="1">
    <location>
        <begin position="256"/>
        <end position="283"/>
    </location>
</feature>
<evidence type="ECO:0000256" key="2">
    <source>
        <dbReference type="SAM" id="MobiDB-lite"/>
    </source>
</evidence>
<sequence>MVLLIDSHTVERQNHESLGSFVSRGGIGVENFSFRRNEGFFSSTFLRSSSLHYVPKQRFRSRFAIIGCRPHPARCCNGWEDPGGKSLLQKQYFEQRKRKQQNLQMMGSDNCYDSPGINGQNPKEHRSLDILNLLNLSTKAQQCNPFCPEDQPTMFTNVDTTVNSQIRRGKSSSDHQNTAFNGPPNQWKTVTDQYSEFSVIDLVCDDEPNATAEKCPTCEEHVSFSLKGLGKVGTETPVHSPEQRSRIPYRYSPLQKDKSKSKLKKLNHELDDIELEVDTMVQDIKVSPISSSDFPFNKLRRSSAIVGNGNLFYDIDNRNGSSDREEFIYKTENSDGDLWNVFLDETFDNEMGYDTSCKKTFQMGSKSPELLKSGTYKMENYAFEDLLPKKWSSAIAMKEMDMREPRSSFSKDELEKDFDFYVASRSRLDGNFNAQNFIPEDVRDNSSLLSEESSSCTAVRGESTAHSPARILTGENRRKHRNAFASPRKHRNAFSSSRNKYSTKDEKCRSMPNSSKRVPSHYSNSILQEELGSRNSWHFEERNPSLDKSSIAASFCLDLEADFAVFGSKKRNEDPFSVFSTLESNMASPSFGGFKKTAPLTDSPPCSFTSQKFAFDCSAAFPNVGSWPTSPSLSPDFHFKGKSAGGFHCATSSTDMSGQGSVSKSERQVKLQKDRHKIFDQENIFMGDDELSSEKKLAEDAPSSKNHDQECEGTEDPNPKASATECLVTADSSGHVEEISSLLKKPDKQESQVDKRKSNCDAETPLKCETSNEEKKLLLAEERKTSEKHNIDKISLSGQVMFESFVFQLLRVQKVLKEAST</sequence>
<feature type="region of interest" description="Disordered" evidence="2">
    <location>
        <begin position="453"/>
        <end position="522"/>
    </location>
</feature>
<keyword evidence="1" id="KW-0175">Coiled coil</keyword>
<gene>
    <name evidence="3" type="ORF">VNO80_29872</name>
</gene>
<feature type="region of interest" description="Disordered" evidence="2">
    <location>
        <begin position="737"/>
        <end position="764"/>
    </location>
</feature>
<dbReference type="AlphaFoldDB" id="A0AAN9QFA3"/>
<feature type="compositionally biased region" description="Polar residues" evidence="2">
    <location>
        <begin position="511"/>
        <end position="522"/>
    </location>
</feature>
<evidence type="ECO:0000313" key="4">
    <source>
        <dbReference type="Proteomes" id="UP001374584"/>
    </source>
</evidence>
<dbReference type="EMBL" id="JAYMYR010000011">
    <property type="protein sequence ID" value="KAK7333109.1"/>
    <property type="molecule type" value="Genomic_DNA"/>
</dbReference>
<reference evidence="3 4" key="1">
    <citation type="submission" date="2024-01" db="EMBL/GenBank/DDBJ databases">
        <title>The genomes of 5 underutilized Papilionoideae crops provide insights into root nodulation and disease resistanc.</title>
        <authorList>
            <person name="Jiang F."/>
        </authorList>
    </citation>
    <scope>NUCLEOTIDE SEQUENCE [LARGE SCALE GENOMIC DNA]</scope>
    <source>
        <strain evidence="3">JINMINGXINNONG_FW02</strain>
        <tissue evidence="3">Leaves</tissue>
    </source>
</reference>
<comment type="caution">
    <text evidence="3">The sequence shown here is derived from an EMBL/GenBank/DDBJ whole genome shotgun (WGS) entry which is preliminary data.</text>
</comment>